<dbReference type="CDD" id="cd00009">
    <property type="entry name" value="AAA"/>
    <property type="match status" value="1"/>
</dbReference>
<dbReference type="RefSeq" id="WP_062623736.1">
    <property type="nucleotide sequence ID" value="NZ_CAXOUE010000018.1"/>
</dbReference>
<keyword evidence="1" id="KW-0378">Hydrolase</keyword>
<dbReference type="AlphaFoldDB" id="A0A162J029"/>
<keyword evidence="1" id="KW-0347">Helicase</keyword>
<dbReference type="SUPFAM" id="SSF52540">
    <property type="entry name" value="P-loop containing nucleoside triphosphate hydrolases"/>
    <property type="match status" value="1"/>
</dbReference>
<dbReference type="InterPro" id="IPR027417">
    <property type="entry name" value="P-loop_NTPase"/>
</dbReference>
<gene>
    <name evidence="1" type="ORF">A2J07_10375</name>
</gene>
<sequence length="269" mass="31703">MSIKTMRKLVYTEEFHNSIGQREEDKKACIIATCSQCGETVIERLEDGQEVAYECSCEKQAKIQRRLEKFKELSITDRNSREDQFKNATLQDDKERELYKKIKNYVTNYDKILKINDGLLFVGNCGTGKTFLANCICNYLIEHNYAVLSFNLGGYLRILREDFNQESIFLEAVKEVDLLFIDDLGSEKLSEEWGKEKIFSLIDTRYRAGKPIIITSNLDLKEMKDFLQYKNTNKILDRICEMTKEFKFTWQSKRKRKSKAFWEMEEEIA</sequence>
<dbReference type="Pfam" id="PF01695">
    <property type="entry name" value="IstB_IS21"/>
    <property type="match status" value="1"/>
</dbReference>
<keyword evidence="1" id="KW-0067">ATP-binding</keyword>
<dbReference type="Proteomes" id="UP000075816">
    <property type="component" value="Unassembled WGS sequence"/>
</dbReference>
<dbReference type="GO" id="GO:0006260">
    <property type="term" value="P:DNA replication"/>
    <property type="evidence" value="ECO:0007669"/>
    <property type="project" value="TreeGrafter"/>
</dbReference>
<dbReference type="PANTHER" id="PTHR30050">
    <property type="entry name" value="CHROMOSOMAL REPLICATION INITIATOR PROTEIN DNAA"/>
    <property type="match status" value="1"/>
</dbReference>
<evidence type="ECO:0000313" key="1">
    <source>
        <dbReference type="EMBL" id="KYL04790.1"/>
    </source>
</evidence>
<dbReference type="InterPro" id="IPR003593">
    <property type="entry name" value="AAA+_ATPase"/>
</dbReference>
<dbReference type="InterPro" id="IPR002611">
    <property type="entry name" value="IstB_ATP-bd"/>
</dbReference>
<accession>A0A162J029</accession>
<dbReference type="GO" id="GO:0005524">
    <property type="term" value="F:ATP binding"/>
    <property type="evidence" value="ECO:0007669"/>
    <property type="project" value="InterPro"/>
</dbReference>
<name>A0A162J029_9FUSO</name>
<dbReference type="SMART" id="SM00382">
    <property type="entry name" value="AAA"/>
    <property type="match status" value="1"/>
</dbReference>
<dbReference type="EMBL" id="LVEA01000029">
    <property type="protein sequence ID" value="KYL04790.1"/>
    <property type="molecule type" value="Genomic_DNA"/>
</dbReference>
<dbReference type="KEGG" id="fnf:BSQ88_07855"/>
<evidence type="ECO:0000313" key="2">
    <source>
        <dbReference type="Proteomes" id="UP000075816"/>
    </source>
</evidence>
<protein>
    <submittedName>
        <fullName evidence="1">DNA helicase</fullName>
    </submittedName>
</protein>
<organism evidence="1 2">
    <name type="scientific">Fusobacterium necrophorum subsp. funduliforme</name>
    <dbReference type="NCBI Taxonomy" id="143387"/>
    <lineage>
        <taxon>Bacteria</taxon>
        <taxon>Fusobacteriati</taxon>
        <taxon>Fusobacteriota</taxon>
        <taxon>Fusobacteriia</taxon>
        <taxon>Fusobacteriales</taxon>
        <taxon>Fusobacteriaceae</taxon>
        <taxon>Fusobacterium</taxon>
    </lineage>
</organism>
<proteinExistence type="predicted"/>
<dbReference type="Gene3D" id="3.40.50.300">
    <property type="entry name" value="P-loop containing nucleotide triphosphate hydrolases"/>
    <property type="match status" value="1"/>
</dbReference>
<reference evidence="1 2" key="1">
    <citation type="submission" date="2016-03" db="EMBL/GenBank/DDBJ databases">
        <title>Comparative genomics of human isolates of Fusobacterium necrophorum.</title>
        <authorList>
            <person name="Jensen A."/>
            <person name="Bank S."/>
            <person name="Andersen P.S."/>
            <person name="Kristensen L.H."/>
            <person name="Prag J."/>
        </authorList>
    </citation>
    <scope>NUCLEOTIDE SEQUENCE [LARGE SCALE GENOMIC DNA]</scope>
    <source>
        <strain evidence="1 2">LS_1264</strain>
    </source>
</reference>
<comment type="caution">
    <text evidence="1">The sequence shown here is derived from an EMBL/GenBank/DDBJ whole genome shotgun (WGS) entry which is preliminary data.</text>
</comment>
<dbReference type="GO" id="GO:0004386">
    <property type="term" value="F:helicase activity"/>
    <property type="evidence" value="ECO:0007669"/>
    <property type="project" value="UniProtKB-KW"/>
</dbReference>
<dbReference type="PANTHER" id="PTHR30050:SF4">
    <property type="entry name" value="ATP-BINDING PROTEIN RV3427C IN INSERTION SEQUENCE-RELATED"/>
    <property type="match status" value="1"/>
</dbReference>
<keyword evidence="1" id="KW-0547">Nucleotide-binding</keyword>
<dbReference type="GeneID" id="75076340"/>
<dbReference type="eggNOG" id="COG1484">
    <property type="taxonomic scope" value="Bacteria"/>
</dbReference>